<dbReference type="RefSeq" id="WP_073162126.1">
    <property type="nucleotide sequence ID" value="NZ_FRDA01000001.1"/>
</dbReference>
<protein>
    <submittedName>
        <fullName evidence="2">Uncharacterized protein</fullName>
    </submittedName>
</protein>
<dbReference type="OrthoDB" id="8563833at2"/>
<feature type="compositionally biased region" description="Basic and acidic residues" evidence="1">
    <location>
        <begin position="395"/>
        <end position="424"/>
    </location>
</feature>
<dbReference type="STRING" id="1190415.SAMN05216593_101511"/>
<feature type="region of interest" description="Disordered" evidence="1">
    <location>
        <begin position="395"/>
        <end position="429"/>
    </location>
</feature>
<feature type="region of interest" description="Disordered" evidence="1">
    <location>
        <begin position="341"/>
        <end position="363"/>
    </location>
</feature>
<organism evidence="2 3">
    <name type="scientific">Pseudomonas asturiensis</name>
    <dbReference type="NCBI Taxonomy" id="1190415"/>
    <lineage>
        <taxon>Bacteria</taxon>
        <taxon>Pseudomonadati</taxon>
        <taxon>Pseudomonadota</taxon>
        <taxon>Gammaproteobacteria</taxon>
        <taxon>Pseudomonadales</taxon>
        <taxon>Pseudomonadaceae</taxon>
        <taxon>Pseudomonas</taxon>
    </lineage>
</organism>
<gene>
    <name evidence="2" type="ORF">SAMN05216593_101511</name>
</gene>
<accession>A0A1M7JSE1</accession>
<evidence type="ECO:0000313" key="2">
    <source>
        <dbReference type="EMBL" id="SHM55633.1"/>
    </source>
</evidence>
<dbReference type="AlphaFoldDB" id="A0A1M7JSE1"/>
<evidence type="ECO:0000256" key="1">
    <source>
        <dbReference type="SAM" id="MobiDB-lite"/>
    </source>
</evidence>
<dbReference type="Proteomes" id="UP000183983">
    <property type="component" value="Unassembled WGS sequence"/>
</dbReference>
<name>A0A1M7JSE1_9PSED</name>
<sequence>MSATQVMGVQRGYKGHWTITARNGVRLEIRWTVSEDGKSVEGEIRDAGTQENHPFKLGLVYPMVLEITQQLGSIEVTLTLTPDSRHLSLVCNVPLSINKFFNAPIGEWSLTPKPDDEPGDNTVPSIDEPHEAMDLAPFIWLHPLTPQETLDTRLRFVRLDSPQSLPLYVTLSQCSGADAAAAKQAAAKTFSGFVSDITTLPAPICDFPTLRTQFLTTLPGPQTLAAITQQAQTLLGESVDSLLGSTEWATSQASVWQSLFVLVLTGTPDRSALATQLADILRVGHFLGLLQQNLPALEAPQARRSALSANPALPDAVATSTLNATANPVPANSAPANLAPASAADNATATATPVTPPSDKWQILGPGTLKRARQHLIGYQPGELAEVVNVMPHERQERQEHLQTRREDYDSEDNEHRGETDDLRQTSASSELTDALQEVMAADGLVRNLNNVKPTYENLNEILSGAWAGSSGGASWSGDDTSRQVQQLTEKAARHMGDRITRQRGRVWQELCERRQSNLIDNAGDKRLVGIYHWVDKLMKVHLADAGRRLVLGFVINQPARPWVQSITAQDDIPLNKPYAIPAFSEPHGLGYYRIKPENYQALCAMYGINDAEPPPLETIRVVATVSGVVLGDVSMLRIPDGYAAASGLVTMALADTQYNLVCSVAGEDVKPGVPPTPTAPAAMTVVVPDASAATAVGNVTITPPARTTALVSTVPLANIAGKTGPIPLTVMSSAPLMSVTVDITCSRPALTGKDKDPMMTAWQIRTFYRLLAAWQAAMQRYQDEFDKRMKVACAERTAEIQRDVLAQACLNLMATPANSAQALESQFSWADMSWYYDTQPFVKTTAQPKKMAAASTASVTERLFLRFLKASSAHVLLPVNRGCETGLLFEWQFPARWIGDPSSTPVTESTLTLLEEVLGADSLPPEQQPKPRHWTVRLPTSMLYLQQGTELAGLVMPN</sequence>
<evidence type="ECO:0000313" key="3">
    <source>
        <dbReference type="Proteomes" id="UP000183983"/>
    </source>
</evidence>
<proteinExistence type="predicted"/>
<reference evidence="2 3" key="1">
    <citation type="submission" date="2016-11" db="EMBL/GenBank/DDBJ databases">
        <authorList>
            <person name="Jaros S."/>
            <person name="Januszkiewicz K."/>
            <person name="Wedrychowicz H."/>
        </authorList>
    </citation>
    <scope>NUCLEOTIDE SEQUENCE [LARGE SCALE GENOMIC DNA]</scope>
    <source>
        <strain evidence="2 3">LMG 26898</strain>
    </source>
</reference>
<feature type="compositionally biased region" description="Low complexity" evidence="1">
    <location>
        <begin position="341"/>
        <end position="353"/>
    </location>
</feature>
<dbReference type="EMBL" id="FRDA01000001">
    <property type="protein sequence ID" value="SHM55633.1"/>
    <property type="molecule type" value="Genomic_DNA"/>
</dbReference>